<name>A0A1G9TUH8_9PROT</name>
<keyword evidence="2" id="KW-0378">Hydrolase</keyword>
<gene>
    <name evidence="5" type="ORF">SAMN04488568_11311</name>
</gene>
<sequence length="269" mass="28479">MPLSRPVYRFNAALVREPSRSVVRGLRAVDQGDPDYDGVAAEHAAYIDALEAAGLAVTVLPPLEAFPDSVFVEDPALVFSAGAILLRPGNATRRGETAQIAPVLRRRFETVLEMSGTGYADGGDILVTPDHVMIGLSARTNAAGAGALGACLTKLGLASKTVTTPPGVLHFKTDCSLIEENCVLVTARLEASGVFEEFETLILPQGEEAAANALRINDVVLVGAQFPRTIEMLDQAGYSVVPLATEQIGRIDAGLSCMSLRWFDETLDG</sequence>
<feature type="binding site" evidence="4">
    <location>
        <position position="139"/>
    </location>
    <ligand>
        <name>substrate</name>
    </ligand>
</feature>
<keyword evidence="6" id="KW-1185">Reference proteome</keyword>
<feature type="binding site" evidence="4">
    <location>
        <position position="251"/>
    </location>
    <ligand>
        <name>substrate</name>
    </ligand>
</feature>
<dbReference type="Gene3D" id="3.75.10.10">
    <property type="entry name" value="L-arginine/glycine Amidinotransferase, Chain A"/>
    <property type="match status" value="1"/>
</dbReference>
<evidence type="ECO:0000313" key="6">
    <source>
        <dbReference type="Proteomes" id="UP000199759"/>
    </source>
</evidence>
<dbReference type="GO" id="GO:0045429">
    <property type="term" value="P:positive regulation of nitric oxide biosynthetic process"/>
    <property type="evidence" value="ECO:0007669"/>
    <property type="project" value="TreeGrafter"/>
</dbReference>
<dbReference type="GO" id="GO:0000052">
    <property type="term" value="P:citrulline metabolic process"/>
    <property type="evidence" value="ECO:0007669"/>
    <property type="project" value="TreeGrafter"/>
</dbReference>
<comment type="similarity">
    <text evidence="1">Belongs to the DDAH family.</text>
</comment>
<dbReference type="Proteomes" id="UP000199759">
    <property type="component" value="Unassembled WGS sequence"/>
</dbReference>
<dbReference type="GO" id="GO:0006525">
    <property type="term" value="P:arginine metabolic process"/>
    <property type="evidence" value="ECO:0007669"/>
    <property type="project" value="TreeGrafter"/>
</dbReference>
<organism evidence="5 6">
    <name type="scientific">Maricaulis salignorans</name>
    <dbReference type="NCBI Taxonomy" id="144026"/>
    <lineage>
        <taxon>Bacteria</taxon>
        <taxon>Pseudomonadati</taxon>
        <taxon>Pseudomonadota</taxon>
        <taxon>Alphaproteobacteria</taxon>
        <taxon>Maricaulales</taxon>
        <taxon>Maricaulaceae</taxon>
        <taxon>Maricaulis</taxon>
    </lineage>
</organism>
<dbReference type="AlphaFoldDB" id="A0A1G9TUH8"/>
<evidence type="ECO:0000256" key="3">
    <source>
        <dbReference type="PIRSR" id="PIRSR633199-1"/>
    </source>
</evidence>
<dbReference type="GO" id="GO:0016403">
    <property type="term" value="F:dimethylargininase activity"/>
    <property type="evidence" value="ECO:0007669"/>
    <property type="project" value="TreeGrafter"/>
</dbReference>
<feature type="binding site" evidence="4">
    <location>
        <begin position="73"/>
        <end position="74"/>
    </location>
    <ligand>
        <name>substrate</name>
    </ligand>
</feature>
<evidence type="ECO:0000256" key="1">
    <source>
        <dbReference type="ARBA" id="ARBA00008532"/>
    </source>
</evidence>
<feature type="active site" description="Nucleophile" evidence="3">
    <location>
        <position position="257"/>
    </location>
</feature>
<proteinExistence type="inferred from homology"/>
<feature type="binding site" evidence="4">
    <location>
        <position position="68"/>
    </location>
    <ligand>
        <name>substrate</name>
    </ligand>
</feature>
<feature type="binding site" evidence="4">
    <location>
        <position position="26"/>
    </location>
    <ligand>
        <name>substrate</name>
    </ligand>
</feature>
<dbReference type="SUPFAM" id="SSF55909">
    <property type="entry name" value="Pentein"/>
    <property type="match status" value="1"/>
</dbReference>
<dbReference type="Pfam" id="PF02274">
    <property type="entry name" value="ADI"/>
    <property type="match status" value="1"/>
</dbReference>
<evidence type="ECO:0000256" key="2">
    <source>
        <dbReference type="ARBA" id="ARBA00022801"/>
    </source>
</evidence>
<dbReference type="RefSeq" id="WP_091770533.1">
    <property type="nucleotide sequence ID" value="NZ_FNHG01000013.1"/>
</dbReference>
<dbReference type="InterPro" id="IPR033199">
    <property type="entry name" value="DDAH-like"/>
</dbReference>
<dbReference type="OrthoDB" id="9790596at2"/>
<reference evidence="5 6" key="1">
    <citation type="submission" date="2016-10" db="EMBL/GenBank/DDBJ databases">
        <authorList>
            <person name="de Groot N.N."/>
        </authorList>
    </citation>
    <scope>NUCLEOTIDE SEQUENCE [LARGE SCALE GENOMIC DNA]</scope>
    <source>
        <strain evidence="5 6">DSM 16077</strain>
    </source>
</reference>
<evidence type="ECO:0000313" key="5">
    <source>
        <dbReference type="EMBL" id="SDM51211.1"/>
    </source>
</evidence>
<dbReference type="PANTHER" id="PTHR12737">
    <property type="entry name" value="DIMETHYLARGININE DIMETHYLAMINOHYDROLASE"/>
    <property type="match status" value="1"/>
</dbReference>
<dbReference type="EMBL" id="FNHG01000013">
    <property type="protein sequence ID" value="SDM51211.1"/>
    <property type="molecule type" value="Genomic_DNA"/>
</dbReference>
<dbReference type="GO" id="GO:0016597">
    <property type="term" value="F:amino acid binding"/>
    <property type="evidence" value="ECO:0007669"/>
    <property type="project" value="TreeGrafter"/>
</dbReference>
<feature type="active site" description="Proton donor" evidence="3">
    <location>
        <position position="170"/>
    </location>
</feature>
<evidence type="ECO:0000256" key="4">
    <source>
        <dbReference type="PIRSR" id="PIRSR633199-2"/>
    </source>
</evidence>
<feature type="binding site" evidence="4">
    <location>
        <position position="93"/>
    </location>
    <ligand>
        <name>substrate</name>
    </ligand>
</feature>
<dbReference type="STRING" id="144026.SAMN04488568_11311"/>
<protein>
    <submittedName>
        <fullName evidence="5">Dimethylargininase</fullName>
    </submittedName>
</protein>
<accession>A0A1G9TUH8</accession>
<dbReference type="PANTHER" id="PTHR12737:SF9">
    <property type="entry name" value="DIMETHYLARGININASE"/>
    <property type="match status" value="1"/>
</dbReference>